<feature type="region of interest" description="Disordered" evidence="4">
    <location>
        <begin position="220"/>
        <end position="306"/>
    </location>
</feature>
<dbReference type="PANTHER" id="PTHR24637">
    <property type="entry name" value="COLLAGEN"/>
    <property type="match status" value="1"/>
</dbReference>
<reference evidence="6 7" key="1">
    <citation type="journal article" date="2017" name="Curr. Biol.">
        <title>Genome architecture and evolution of a unichromosomal asexual nematode.</title>
        <authorList>
            <person name="Fradin H."/>
            <person name="Zegar C."/>
            <person name="Gutwein M."/>
            <person name="Lucas J."/>
            <person name="Kovtun M."/>
            <person name="Corcoran D."/>
            <person name="Baugh L.R."/>
            <person name="Kiontke K."/>
            <person name="Gunsalus K."/>
            <person name="Fitch D.H."/>
            <person name="Piano F."/>
        </authorList>
    </citation>
    <scope>NUCLEOTIDE SEQUENCE [LARGE SCALE GENOMIC DNA]</scope>
    <source>
        <strain evidence="6">PF1309</strain>
    </source>
</reference>
<dbReference type="EMBL" id="LIAE01010388">
    <property type="protein sequence ID" value="PAV62037.1"/>
    <property type="molecule type" value="Genomic_DNA"/>
</dbReference>
<evidence type="ECO:0000313" key="7">
    <source>
        <dbReference type="Proteomes" id="UP000218231"/>
    </source>
</evidence>
<dbReference type="GO" id="GO:0042302">
    <property type="term" value="F:structural constituent of cuticle"/>
    <property type="evidence" value="ECO:0007669"/>
    <property type="project" value="InterPro"/>
</dbReference>
<feature type="domain" description="Nematode cuticle collagen N-terminal" evidence="5">
    <location>
        <begin position="57"/>
        <end position="99"/>
    </location>
</feature>
<comment type="caution">
    <text evidence="6">The sequence shown here is derived from an EMBL/GenBank/DDBJ whole genome shotgun (WGS) entry which is preliminary data.</text>
</comment>
<evidence type="ECO:0000313" key="6">
    <source>
        <dbReference type="EMBL" id="PAV62037.1"/>
    </source>
</evidence>
<keyword evidence="3" id="KW-1015">Disulfide bond</keyword>
<evidence type="ECO:0000256" key="3">
    <source>
        <dbReference type="ARBA" id="ARBA00023157"/>
    </source>
</evidence>
<comment type="subunit">
    <text evidence="1">Collagen polypeptide chains are complexed within the cuticle by disulfide bonds and other types of covalent cross-links.</text>
</comment>
<dbReference type="Pfam" id="PF01484">
    <property type="entry name" value="Col_cuticle_N"/>
    <property type="match status" value="1"/>
</dbReference>
<sequence>MIKVKSKSDAERQSRTETDETLDIMQAYLPTQISISIGQNVGYQTPCLLGFSALRYRATILACIIACGVLLQDINNLYTNVLEEMDGFRVTANAAWKEMQNDNVYAKSLFGVSKEQRREKRGAQCNCAAQSAQCPQGPPPLEPQEMQAPLASQDSRVLLESASSRARAELDASSALLDLDQMELPEGAPGQSAGSSPPGPPGPVIISLFLFLFNSANLARPSRGNPGRNGNDATNSRGTPGPAGPGQDGSPGQDGNPGQGAPGQPGQPGQSGNPGGDSAYCPCPPRGSAVEGAHQSGGYRKRARKA</sequence>
<dbReference type="InterPro" id="IPR002486">
    <property type="entry name" value="Col_cuticle_N"/>
</dbReference>
<gene>
    <name evidence="6" type="ORF">WR25_00553</name>
</gene>
<evidence type="ECO:0000256" key="1">
    <source>
        <dbReference type="ARBA" id="ARBA00011518"/>
    </source>
</evidence>
<keyword evidence="7" id="KW-1185">Reference proteome</keyword>
<organism evidence="6 7">
    <name type="scientific">Diploscapter pachys</name>
    <dbReference type="NCBI Taxonomy" id="2018661"/>
    <lineage>
        <taxon>Eukaryota</taxon>
        <taxon>Metazoa</taxon>
        <taxon>Ecdysozoa</taxon>
        <taxon>Nematoda</taxon>
        <taxon>Chromadorea</taxon>
        <taxon>Rhabditida</taxon>
        <taxon>Rhabditina</taxon>
        <taxon>Rhabditomorpha</taxon>
        <taxon>Rhabditoidea</taxon>
        <taxon>Rhabditidae</taxon>
        <taxon>Diploscapter</taxon>
    </lineage>
</organism>
<dbReference type="OrthoDB" id="5873846at2759"/>
<evidence type="ECO:0000256" key="4">
    <source>
        <dbReference type="SAM" id="MobiDB-lite"/>
    </source>
</evidence>
<protein>
    <recommendedName>
        <fullName evidence="5">Nematode cuticle collagen N-terminal domain-containing protein</fullName>
    </recommendedName>
</protein>
<dbReference type="AlphaFoldDB" id="A0A2A2JK61"/>
<accession>A0A2A2JK61</accession>
<dbReference type="SMART" id="SM01088">
    <property type="entry name" value="Col_cuticle_N"/>
    <property type="match status" value="1"/>
</dbReference>
<evidence type="ECO:0000256" key="2">
    <source>
        <dbReference type="ARBA" id="ARBA00022737"/>
    </source>
</evidence>
<keyword evidence="2" id="KW-0677">Repeat</keyword>
<proteinExistence type="predicted"/>
<dbReference type="PANTHER" id="PTHR24637:SF236">
    <property type="entry name" value="NEMATODE CUTICLE COLLAGEN N-TERMINAL DOMAIN-CONTAINING PROTEIN"/>
    <property type="match status" value="1"/>
</dbReference>
<dbReference type="Proteomes" id="UP000218231">
    <property type="component" value="Unassembled WGS sequence"/>
</dbReference>
<name>A0A2A2JK61_9BILA</name>
<dbReference type="STRING" id="2018661.A0A2A2JK61"/>
<feature type="region of interest" description="Disordered" evidence="4">
    <location>
        <begin position="132"/>
        <end position="152"/>
    </location>
</feature>
<evidence type="ECO:0000259" key="5">
    <source>
        <dbReference type="SMART" id="SM01088"/>
    </source>
</evidence>